<dbReference type="RefSeq" id="WP_102632318.1">
    <property type="nucleotide sequence ID" value="NZ_CADIJZ010000029.1"/>
</dbReference>
<feature type="transmembrane region" description="Helical" evidence="1">
    <location>
        <begin position="20"/>
        <end position="41"/>
    </location>
</feature>
<dbReference type="Proteomes" id="UP000235659">
    <property type="component" value="Unassembled WGS sequence"/>
</dbReference>
<name>A0ABX4V5V0_9BURK</name>
<dbReference type="EMBL" id="PNXY01000007">
    <property type="protein sequence ID" value="PMS30899.1"/>
    <property type="molecule type" value="Genomic_DNA"/>
</dbReference>
<evidence type="ECO:0008006" key="4">
    <source>
        <dbReference type="Google" id="ProtNLM"/>
    </source>
</evidence>
<keyword evidence="1" id="KW-0472">Membrane</keyword>
<keyword evidence="1" id="KW-1133">Transmembrane helix</keyword>
<evidence type="ECO:0000313" key="3">
    <source>
        <dbReference type="Proteomes" id="UP000235659"/>
    </source>
</evidence>
<comment type="caution">
    <text evidence="2">The sequence shown here is derived from an EMBL/GenBank/DDBJ whole genome shotgun (WGS) entry which is preliminary data.</text>
</comment>
<gene>
    <name evidence="2" type="ORF">C0Z16_11700</name>
</gene>
<keyword evidence="1" id="KW-0812">Transmembrane</keyword>
<proteinExistence type="predicted"/>
<evidence type="ECO:0000256" key="1">
    <source>
        <dbReference type="SAM" id="Phobius"/>
    </source>
</evidence>
<protein>
    <recommendedName>
        <fullName evidence="4">Acyltransferase</fullName>
    </recommendedName>
</protein>
<reference evidence="2 3" key="1">
    <citation type="submission" date="2018-01" db="EMBL/GenBank/DDBJ databases">
        <title>Whole genome analyses suggest that Burkholderia sensu lato contains two further novel genera in the rhizoxinica-symbiotica group Mycetohabitans gen. nov., and Trinickia gen. nov.: implications for the evolution of diazotrophy and nodulation in the Burkholderiaceae.</title>
        <authorList>
            <person name="Estrada-de los Santos P."/>
            <person name="Palmer M."/>
            <person name="Chavez-Ramirez B."/>
            <person name="Beukes C."/>
            <person name="Steenkamp E.T."/>
            <person name="Hirsch A.M."/>
            <person name="Manyaka P."/>
            <person name="Maluk M."/>
            <person name="Lafos M."/>
            <person name="Crook M."/>
            <person name="Gross E."/>
            <person name="Simon M.F."/>
            <person name="Bueno dos Reis Junior F."/>
            <person name="Poole P.S."/>
            <person name="Venter S.N."/>
            <person name="James E.K."/>
        </authorList>
    </citation>
    <scope>NUCLEOTIDE SEQUENCE [LARGE SCALE GENOMIC DNA]</scope>
    <source>
        <strain evidence="2 3">WSM 3937</strain>
    </source>
</reference>
<keyword evidence="3" id="KW-1185">Reference proteome</keyword>
<organism evidence="2 3">
    <name type="scientific">Paraburkholderia rhynchosiae</name>
    <dbReference type="NCBI Taxonomy" id="487049"/>
    <lineage>
        <taxon>Bacteria</taxon>
        <taxon>Pseudomonadati</taxon>
        <taxon>Pseudomonadota</taxon>
        <taxon>Betaproteobacteria</taxon>
        <taxon>Burkholderiales</taxon>
        <taxon>Burkholderiaceae</taxon>
        <taxon>Paraburkholderia</taxon>
    </lineage>
</organism>
<evidence type="ECO:0000313" key="2">
    <source>
        <dbReference type="EMBL" id="PMS30899.1"/>
    </source>
</evidence>
<accession>A0ABX4V5V0</accession>
<sequence>MENIRLRAAMFSRAAIQFSGFLYSLYLMHFSFVLFVAGLGIPKRMQQRGAAATAAPSLDAA</sequence>